<name>A0A6J4PK88_9ACTN</name>
<evidence type="ECO:0000256" key="1">
    <source>
        <dbReference type="SAM" id="MobiDB-lite"/>
    </source>
</evidence>
<proteinExistence type="predicted"/>
<protein>
    <submittedName>
        <fullName evidence="2">Uncharacterized protein</fullName>
    </submittedName>
</protein>
<reference evidence="2" key="1">
    <citation type="submission" date="2020-02" db="EMBL/GenBank/DDBJ databases">
        <authorList>
            <person name="Meier V. D."/>
        </authorList>
    </citation>
    <scope>NUCLEOTIDE SEQUENCE</scope>
    <source>
        <strain evidence="2">AVDCRST_MAG06</strain>
    </source>
</reference>
<feature type="compositionally biased region" description="Basic residues" evidence="1">
    <location>
        <begin position="91"/>
        <end position="102"/>
    </location>
</feature>
<sequence length="145" mass="16212">GRTDHLLHRHRRLARPGDGGHRRLPRLPDVGQGRADRRRGARGVRRPGRGGVLLPRRLADQGRVHAALPVVGRRAGHLDPGRGQDAQGPRRGLRAARPRQRVHRGDLPPGARRLHPAHRDAQAQGREDPHRHRPQGPEEARRVSL</sequence>
<feature type="region of interest" description="Disordered" evidence="1">
    <location>
        <begin position="14"/>
        <end position="54"/>
    </location>
</feature>
<feature type="compositionally biased region" description="Basic and acidic residues" evidence="1">
    <location>
        <begin position="117"/>
        <end position="145"/>
    </location>
</feature>
<accession>A0A6J4PK88</accession>
<feature type="non-terminal residue" evidence="2">
    <location>
        <position position="145"/>
    </location>
</feature>
<dbReference type="EMBL" id="CADCUP010000224">
    <property type="protein sequence ID" value="CAA9418347.1"/>
    <property type="molecule type" value="Genomic_DNA"/>
</dbReference>
<feature type="compositionally biased region" description="Basic residues" evidence="1">
    <location>
        <begin position="36"/>
        <end position="48"/>
    </location>
</feature>
<dbReference type="AlphaFoldDB" id="A0A6J4PK88"/>
<feature type="non-terminal residue" evidence="2">
    <location>
        <position position="1"/>
    </location>
</feature>
<gene>
    <name evidence="2" type="ORF">AVDCRST_MAG06-3349</name>
</gene>
<feature type="region of interest" description="Disordered" evidence="1">
    <location>
        <begin position="69"/>
        <end position="145"/>
    </location>
</feature>
<evidence type="ECO:0000313" key="2">
    <source>
        <dbReference type="EMBL" id="CAA9418347.1"/>
    </source>
</evidence>
<organism evidence="2">
    <name type="scientific">uncultured Nocardioides sp</name>
    <dbReference type="NCBI Taxonomy" id="198441"/>
    <lineage>
        <taxon>Bacteria</taxon>
        <taxon>Bacillati</taxon>
        <taxon>Actinomycetota</taxon>
        <taxon>Actinomycetes</taxon>
        <taxon>Propionibacteriales</taxon>
        <taxon>Nocardioidaceae</taxon>
        <taxon>Nocardioides</taxon>
        <taxon>environmental samples</taxon>
    </lineage>
</organism>